<reference evidence="28" key="3">
    <citation type="submission" date="2025-04" db="UniProtKB">
        <authorList>
            <consortium name="RefSeq"/>
        </authorList>
    </citation>
    <scope>IDENTIFICATION</scope>
</reference>
<evidence type="ECO:0000256" key="7">
    <source>
        <dbReference type="ARBA" id="ARBA00022527"/>
    </source>
</evidence>
<dbReference type="GO" id="GO:0005524">
    <property type="term" value="F:ATP binding"/>
    <property type="evidence" value="ECO:0007669"/>
    <property type="project" value="UniProtKB-UniRule"/>
</dbReference>
<evidence type="ECO:0000256" key="13">
    <source>
        <dbReference type="ARBA" id="ARBA00022777"/>
    </source>
</evidence>
<dbReference type="FunFam" id="3.30.200.20:FF:000621">
    <property type="entry name" value="Putative L-type lectin-domain containing receptor kinase VII.2"/>
    <property type="match status" value="1"/>
</dbReference>
<evidence type="ECO:0000256" key="5">
    <source>
        <dbReference type="ARBA" id="ARBA00012513"/>
    </source>
</evidence>
<dbReference type="PROSITE" id="PS50011">
    <property type="entry name" value="PROTEIN_KINASE_DOM"/>
    <property type="match status" value="1"/>
</dbReference>
<evidence type="ECO:0000256" key="23">
    <source>
        <dbReference type="SAM" id="SignalP"/>
    </source>
</evidence>
<dbReference type="EMBL" id="AB265223">
    <property type="protein sequence ID" value="BAF47279.1"/>
    <property type="molecule type" value="mRNA"/>
</dbReference>
<dbReference type="InterPro" id="IPR013320">
    <property type="entry name" value="ConA-like_dom_sf"/>
</dbReference>
<evidence type="ECO:0000256" key="16">
    <source>
        <dbReference type="ARBA" id="ARBA00023136"/>
    </source>
</evidence>
<dbReference type="CDD" id="cd14066">
    <property type="entry name" value="STKc_IRAK"/>
    <property type="match status" value="1"/>
</dbReference>
<dbReference type="SMART" id="SM00220">
    <property type="entry name" value="S_TKc"/>
    <property type="match status" value="1"/>
</dbReference>
<evidence type="ECO:0000259" key="24">
    <source>
        <dbReference type="PROSITE" id="PS50011"/>
    </source>
</evidence>
<evidence type="ECO:0000313" key="28">
    <source>
        <dbReference type="RefSeq" id="NP_001312709.1"/>
    </source>
</evidence>
<evidence type="ECO:0000256" key="12">
    <source>
        <dbReference type="ARBA" id="ARBA00022741"/>
    </source>
</evidence>
<evidence type="ECO:0000256" key="3">
    <source>
        <dbReference type="ARBA" id="ARBA00008536"/>
    </source>
</evidence>
<evidence type="ECO:0000256" key="1">
    <source>
        <dbReference type="ARBA" id="ARBA00004236"/>
    </source>
</evidence>
<comment type="similarity">
    <text evidence="3">In the N-terminal section; belongs to the leguminous lectin family.</text>
</comment>
<dbReference type="InterPro" id="IPR017441">
    <property type="entry name" value="Protein_kinase_ATP_BS"/>
</dbReference>
<comment type="catalytic activity">
    <reaction evidence="20">
        <text>L-seryl-[protein] + ATP = O-phospho-L-seryl-[protein] + ADP + H(+)</text>
        <dbReference type="Rhea" id="RHEA:17989"/>
        <dbReference type="Rhea" id="RHEA-COMP:9863"/>
        <dbReference type="Rhea" id="RHEA-COMP:11604"/>
        <dbReference type="ChEBI" id="CHEBI:15378"/>
        <dbReference type="ChEBI" id="CHEBI:29999"/>
        <dbReference type="ChEBI" id="CHEBI:30616"/>
        <dbReference type="ChEBI" id="CHEBI:83421"/>
        <dbReference type="ChEBI" id="CHEBI:456216"/>
        <dbReference type="EC" id="2.7.11.1"/>
    </reaction>
</comment>
<keyword evidence="6" id="KW-1003">Cell membrane</keyword>
<feature type="binding site" evidence="21">
    <location>
        <position position="389"/>
    </location>
    <ligand>
        <name>ATP</name>
        <dbReference type="ChEBI" id="CHEBI:30616"/>
    </ligand>
</feature>
<dbReference type="InterPro" id="IPR000719">
    <property type="entry name" value="Prot_kinase_dom"/>
</dbReference>
<evidence type="ECO:0000256" key="4">
    <source>
        <dbReference type="ARBA" id="ARBA00010217"/>
    </source>
</evidence>
<evidence type="ECO:0000313" key="27">
    <source>
        <dbReference type="Proteomes" id="UP000790787"/>
    </source>
</evidence>
<dbReference type="AlphaFoldDB" id="A2V6V5"/>
<dbReference type="PANTHER" id="PTHR27007">
    <property type="match status" value="1"/>
</dbReference>
<dbReference type="PROSITE" id="PS00108">
    <property type="entry name" value="PROTEIN_KINASE_ST"/>
    <property type="match status" value="1"/>
</dbReference>
<evidence type="ECO:0000256" key="19">
    <source>
        <dbReference type="ARBA" id="ARBA00047899"/>
    </source>
</evidence>
<evidence type="ECO:0000256" key="11">
    <source>
        <dbReference type="ARBA" id="ARBA00022734"/>
    </source>
</evidence>
<dbReference type="Gene3D" id="1.10.510.10">
    <property type="entry name" value="Transferase(Phosphotransferase) domain 1"/>
    <property type="match status" value="1"/>
</dbReference>
<organism evidence="25">
    <name type="scientific">Nicotiana tabacum</name>
    <name type="common">Common tobacco</name>
    <dbReference type="NCBI Taxonomy" id="4097"/>
    <lineage>
        <taxon>Eukaryota</taxon>
        <taxon>Viridiplantae</taxon>
        <taxon>Streptophyta</taxon>
        <taxon>Embryophyta</taxon>
        <taxon>Tracheophyta</taxon>
        <taxon>Spermatophyta</taxon>
        <taxon>Magnoliopsida</taxon>
        <taxon>eudicotyledons</taxon>
        <taxon>Gunneridae</taxon>
        <taxon>Pentapetalae</taxon>
        <taxon>asterids</taxon>
        <taxon>lamiids</taxon>
        <taxon>Solanales</taxon>
        <taxon>Solanaceae</taxon>
        <taxon>Nicotianoideae</taxon>
        <taxon>Nicotianeae</taxon>
        <taxon>Nicotiana</taxon>
    </lineage>
</organism>
<keyword evidence="10 23" id="KW-0732">Signal</keyword>
<dbReference type="GO" id="GO:0004674">
    <property type="term" value="F:protein serine/threonine kinase activity"/>
    <property type="evidence" value="ECO:0007669"/>
    <property type="project" value="UniProtKB-KW"/>
</dbReference>
<name>A2V6V5_TOBAC</name>
<dbReference type="Gene3D" id="2.60.120.200">
    <property type="match status" value="1"/>
</dbReference>
<evidence type="ECO:0000256" key="20">
    <source>
        <dbReference type="ARBA" id="ARBA00048679"/>
    </source>
</evidence>
<evidence type="ECO:0000256" key="10">
    <source>
        <dbReference type="ARBA" id="ARBA00022729"/>
    </source>
</evidence>
<dbReference type="SUPFAM" id="SSF49899">
    <property type="entry name" value="Concanavalin A-like lectins/glucanases"/>
    <property type="match status" value="1"/>
</dbReference>
<dbReference type="Gene3D" id="3.30.200.20">
    <property type="entry name" value="Phosphorylase Kinase, domain 1"/>
    <property type="match status" value="1"/>
</dbReference>
<keyword evidence="13 25" id="KW-0418">Kinase</keyword>
<evidence type="ECO:0000256" key="14">
    <source>
        <dbReference type="ARBA" id="ARBA00022840"/>
    </source>
</evidence>
<reference evidence="25 28" key="1">
    <citation type="journal article" date="2007" name="DNA Seq.">
        <title>Elicitin-responsive lectin-like receptor kinase genes in BY-2 cells.</title>
        <authorList>
            <person name="Sasabe M."/>
            <person name="Naito K."/>
            <person name="Suenaga H."/>
            <person name="Ikeda T."/>
            <person name="Toyoda K."/>
            <person name="Inagaki Y."/>
            <person name="Shiraishi T."/>
            <person name="Ichinose Y."/>
        </authorList>
    </citation>
    <scope>NUCLEOTIDE SEQUENCE</scope>
</reference>
<evidence type="ECO:0000256" key="6">
    <source>
        <dbReference type="ARBA" id="ARBA00022475"/>
    </source>
</evidence>
<keyword evidence="9 22" id="KW-0812">Transmembrane</keyword>
<evidence type="ECO:0000256" key="2">
    <source>
        <dbReference type="ARBA" id="ARBA00004479"/>
    </source>
</evidence>
<keyword evidence="15 22" id="KW-1133">Transmembrane helix</keyword>
<evidence type="ECO:0000313" key="25">
    <source>
        <dbReference type="EMBL" id="BAF47279.1"/>
    </source>
</evidence>
<keyword evidence="27" id="KW-1185">Reference proteome</keyword>
<protein>
    <recommendedName>
        <fullName evidence="5">non-specific serine/threonine protein kinase</fullName>
        <ecNumber evidence="5">2.7.11.1</ecNumber>
    </recommendedName>
</protein>
<comment type="subcellular location">
    <subcellularLocation>
        <location evidence="1">Cell membrane</location>
    </subcellularLocation>
    <subcellularLocation>
        <location evidence="2">Membrane</location>
        <topology evidence="2">Single-pass type I membrane protein</topology>
    </subcellularLocation>
</comment>
<dbReference type="PROSITE" id="PS51257">
    <property type="entry name" value="PROKAR_LIPOPROTEIN"/>
    <property type="match status" value="1"/>
</dbReference>
<keyword evidence="12 21" id="KW-0547">Nucleotide-binding</keyword>
<dbReference type="RefSeq" id="NP_001312709.1">
    <property type="nucleotide sequence ID" value="NM_001325780.1"/>
</dbReference>
<gene>
    <name evidence="25 28" type="primary">NtlecRK3</name>
    <name evidence="28" type="synonym">LOC107806042</name>
</gene>
<dbReference type="SUPFAM" id="SSF56112">
    <property type="entry name" value="Protein kinase-like (PK-like)"/>
    <property type="match status" value="1"/>
</dbReference>
<dbReference type="FunFam" id="1.10.510.10:FF:000108">
    <property type="entry name" value="L-type lectin-domain containing receptor kinase S.4"/>
    <property type="match status" value="1"/>
</dbReference>
<comment type="catalytic activity">
    <reaction evidence="19">
        <text>L-threonyl-[protein] + ATP = O-phospho-L-threonyl-[protein] + ADP + H(+)</text>
        <dbReference type="Rhea" id="RHEA:46608"/>
        <dbReference type="Rhea" id="RHEA-COMP:11060"/>
        <dbReference type="Rhea" id="RHEA-COMP:11605"/>
        <dbReference type="ChEBI" id="CHEBI:15378"/>
        <dbReference type="ChEBI" id="CHEBI:30013"/>
        <dbReference type="ChEBI" id="CHEBI:30616"/>
        <dbReference type="ChEBI" id="CHEBI:61977"/>
        <dbReference type="ChEBI" id="CHEBI:456216"/>
        <dbReference type="EC" id="2.7.11.1"/>
    </reaction>
</comment>
<dbReference type="GeneID" id="107806042"/>
<keyword evidence="18" id="KW-0325">Glycoprotein</keyword>
<keyword evidence="8" id="KW-0808">Transferase</keyword>
<sequence length="697" mass="78361">MNQHLKTLLLYLLITIFSCIQSVSAIDFVFNGFKPSDISLFGIATIESGILTLTNDSTFSIGRALHPSKIVTKAPNSSQVLPFSASFIFAMAPFKDRLPGHGIVFLFVPQTGIDGTTSSQNLGFLNFTNNGNPDNHVFGVEFDVFKNQEFNDINDNHVGIDVNSLASVFAHEAGYWPDKYNKFSDDGSLNEESFETLKLNNGRNYQVWIDYADFQINVTMAPIGMKRPKQPLLDFPLNLSQVFEEEMYVGFTASTGDLAQGHKILAWSFSNSNFSISDALITQGLPSFELPKDPVHRSKGFIAGMTVSLLFLVVVTAVVSLFLIKRNRRMKREREEMEDWELEYWPHRISYQEIDAATKGFADENVIGIGGNGKVYKGVLAGSSEVAVKRISHESSEGARQFLAEISSLGRLKHRNLVSLRGWCKKDRRSLILVYDYMENGSLDKTLFECDETNMLSFEDRIRILKDVASGVLYLHEGWEAKVLHRDIKASNVLLDKDMNARLGDFGLARMHDHGQVANTTRVVGTVGYLAPEFVKTGRASTQTDVFGYGVLVLEVMCGRRPIEEEGKPPLLDWLWELMRRGELINAFDRRLRTSQDFNEEEALRVLQLGMICASLDPKGRPTMRQVVKFFERNSEADESEAEDMDVYLLETLRSNTMLSNFSLSLSHGSHPTFEEIREGLSSSMSISWTNSLVDGR</sequence>
<dbReference type="InterPro" id="IPR008271">
    <property type="entry name" value="Ser/Thr_kinase_AS"/>
</dbReference>
<dbReference type="CDD" id="cd06899">
    <property type="entry name" value="lectin_legume_LecRK_Arcelin_ConA"/>
    <property type="match status" value="1"/>
</dbReference>
<evidence type="ECO:0000256" key="18">
    <source>
        <dbReference type="ARBA" id="ARBA00023180"/>
    </source>
</evidence>
<dbReference type="GO" id="GO:0002229">
    <property type="term" value="P:defense response to oomycetes"/>
    <property type="evidence" value="ECO:0007669"/>
    <property type="project" value="UniProtKB-ARBA"/>
</dbReference>
<feature type="domain" description="Protein kinase" evidence="24">
    <location>
        <begin position="361"/>
        <end position="631"/>
    </location>
</feature>
<proteinExistence type="evidence at transcript level"/>
<feature type="transmembrane region" description="Helical" evidence="22">
    <location>
        <begin position="301"/>
        <end position="324"/>
    </location>
</feature>
<evidence type="ECO:0000256" key="8">
    <source>
        <dbReference type="ARBA" id="ARBA00022679"/>
    </source>
</evidence>
<evidence type="ECO:0000256" key="21">
    <source>
        <dbReference type="PROSITE-ProRule" id="PRU10141"/>
    </source>
</evidence>
<dbReference type="OrthoDB" id="1906651at2759"/>
<feature type="signal peptide" evidence="23">
    <location>
        <begin position="1"/>
        <end position="25"/>
    </location>
</feature>
<keyword evidence="17 25" id="KW-0675">Receptor</keyword>
<dbReference type="PROSITE" id="PS00107">
    <property type="entry name" value="PROTEIN_KINASE_ATP"/>
    <property type="match status" value="1"/>
</dbReference>
<evidence type="ECO:0000256" key="9">
    <source>
        <dbReference type="ARBA" id="ARBA00022692"/>
    </source>
</evidence>
<evidence type="ECO:0000313" key="26">
    <source>
        <dbReference type="Proteomes" id="UP000084051"/>
    </source>
</evidence>
<dbReference type="InterPro" id="IPR011009">
    <property type="entry name" value="Kinase-like_dom_sf"/>
</dbReference>
<dbReference type="Proteomes" id="UP000790787">
    <property type="component" value="Chromosome 3"/>
</dbReference>
<feature type="chain" id="PRO_5044350490" description="non-specific serine/threonine protein kinase" evidence="23 28">
    <location>
        <begin position="26"/>
        <end position="697"/>
    </location>
</feature>
<dbReference type="EC" id="2.7.11.1" evidence="5"/>
<evidence type="ECO:0000256" key="22">
    <source>
        <dbReference type="SAM" id="Phobius"/>
    </source>
</evidence>
<evidence type="ECO:0000256" key="17">
    <source>
        <dbReference type="ARBA" id="ARBA00023170"/>
    </source>
</evidence>
<comment type="similarity">
    <text evidence="4">In the C-terminal section; belongs to the protein kinase superfamily. Ser/Thr protein kinase family.</text>
</comment>
<evidence type="ECO:0000256" key="15">
    <source>
        <dbReference type="ARBA" id="ARBA00022989"/>
    </source>
</evidence>
<dbReference type="KEGG" id="nta:107806042"/>
<reference evidence="26" key="2">
    <citation type="journal article" date="2014" name="Nat. Commun.">
        <title>The tobacco genome sequence and its comparison with those of tomato and potato.</title>
        <authorList>
            <person name="Sierro N."/>
            <person name="Battey J.N."/>
            <person name="Ouadi S."/>
            <person name="Bakaher N."/>
            <person name="Bovet L."/>
            <person name="Willig A."/>
            <person name="Goepfert S."/>
            <person name="Peitsch M.C."/>
            <person name="Ivanov N.V."/>
        </authorList>
    </citation>
    <scope>NUCLEOTIDE SEQUENCE [LARGE SCALE GENOMIC DNA]</scope>
    <source>
        <strain evidence="26">cv. TN90</strain>
    </source>
</reference>
<keyword evidence="7" id="KW-0723">Serine/threonine-protein kinase</keyword>
<dbReference type="GO" id="GO:0030246">
    <property type="term" value="F:carbohydrate binding"/>
    <property type="evidence" value="ECO:0007669"/>
    <property type="project" value="UniProtKB-KW"/>
</dbReference>
<keyword evidence="16 22" id="KW-0472">Membrane</keyword>
<dbReference type="FunFam" id="2.60.120.200:FF:000086">
    <property type="entry name" value="L-type lectin-domain containing receptor kinase S.4"/>
    <property type="match status" value="1"/>
</dbReference>
<keyword evidence="11" id="KW-0430">Lectin</keyword>
<dbReference type="Pfam" id="PF00069">
    <property type="entry name" value="Pkinase"/>
    <property type="match status" value="1"/>
</dbReference>
<accession>A2V6V5</accession>
<dbReference type="GO" id="GO:0005886">
    <property type="term" value="C:plasma membrane"/>
    <property type="evidence" value="ECO:0007669"/>
    <property type="project" value="UniProtKB-SubCell"/>
</dbReference>
<dbReference type="InterPro" id="IPR050528">
    <property type="entry name" value="L-type_Lectin-RKs"/>
</dbReference>
<dbReference type="Pfam" id="PF00139">
    <property type="entry name" value="Lectin_legB"/>
    <property type="match status" value="1"/>
</dbReference>
<dbReference type="GO" id="GO:0042742">
    <property type="term" value="P:defense response to bacterium"/>
    <property type="evidence" value="ECO:0007669"/>
    <property type="project" value="UniProtKB-ARBA"/>
</dbReference>
<keyword evidence="14 21" id="KW-0067">ATP-binding</keyword>
<dbReference type="InterPro" id="IPR001220">
    <property type="entry name" value="Legume_lectin_dom"/>
</dbReference>